<dbReference type="Proteomes" id="UP001180754">
    <property type="component" value="Unassembled WGS sequence"/>
</dbReference>
<proteinExistence type="inferred from homology"/>
<dbReference type="InterPro" id="IPR027417">
    <property type="entry name" value="P-loop_NTPase"/>
</dbReference>
<dbReference type="InterPro" id="IPR017871">
    <property type="entry name" value="ABC_transporter-like_CS"/>
</dbReference>
<dbReference type="SUPFAM" id="SSF52540">
    <property type="entry name" value="P-loop containing nucleoside triphosphate hydrolases"/>
    <property type="match status" value="2"/>
</dbReference>
<dbReference type="Pfam" id="PF00005">
    <property type="entry name" value="ABC_tran"/>
    <property type="match status" value="2"/>
</dbReference>
<evidence type="ECO:0000256" key="3">
    <source>
        <dbReference type="ARBA" id="ARBA00022741"/>
    </source>
</evidence>
<gene>
    <name evidence="7" type="ORF">RND15_40880</name>
</gene>
<dbReference type="PROSITE" id="PS50893">
    <property type="entry name" value="ABC_TRANSPORTER_2"/>
    <property type="match status" value="2"/>
</dbReference>
<evidence type="ECO:0000313" key="8">
    <source>
        <dbReference type="Proteomes" id="UP001180754"/>
    </source>
</evidence>
<feature type="region of interest" description="Disordered" evidence="5">
    <location>
        <begin position="411"/>
        <end position="431"/>
    </location>
</feature>
<sequence length="851" mass="85271">MNPLLEVSGLSVAFPGAGVQAVRDVSWEVHPGETIGLVGESGSGKSATGLAVLGLHGPGARITGSIRLDGRELVGAGERELRRIRGRRVSMIFQDALDALNPYRPVGAQIAEAYRLHHDASRAAARTRAVELLERVGIDRAERRAKDYPHQFSGGMRQRVMIAAALVNEPDLVIADEPTTALDATVQAQVLRLLTELQREMGMAVVLVTHDFGVVGQMCSRVVVMYRGRVVEQGPTDRILTAAHHPYARALVASVPRMDDPPGSRLPTVPETVASLIGPIDEESLADPALRIPQARQVAPPADGPAPAPAGGAPSPAADTEVSAAAAELSVADASSAADVAPSAAPVAPGVAAIEGPADAAGASSGDAAVDAAVGPVAGASSSVDGVLPSAPVAPGTAAIEGLAAVAGASSGGSAVDAAPGPVADPSSSADGAVAPARVAAVVVGGPGDAAGASSEGSAADAAPMSAGGETTPAGDAEPSASADGAPSSAPVTDVVAVAAGGPGDVAGARPGRAVAAAAEPPAADASSSADGAPSAAPVTAGAITASAAAPAASGGRVGEARSGGAEGAAESDGGSRGGAPGSGEGRGGENTPTPLLRVRDLTVTFPGGLGRTPHRAVDGVSFDIAPGESFGLVGESGSGKSTISRVLLGLRRPDDGSVVFDGEDITRPARRRGRAPAVQMVFQDPYGSLNPDRRIGHTIGAPLALHTDLSRAGRRERVASLLSEVGLEPALADAYPDELSGGMRQRVGIARALALEPRLLVADEPVSALDVSVQAQVLNLLTELRRSRGLAMLFVSHDLTVVRHMCSRIAVLHRGRIVEVGERDQIMERPGSDHTRALLDAMPAPAHRAS</sequence>
<evidence type="ECO:0000259" key="6">
    <source>
        <dbReference type="PROSITE" id="PS50893"/>
    </source>
</evidence>
<feature type="compositionally biased region" description="Low complexity" evidence="5">
    <location>
        <begin position="473"/>
        <end position="489"/>
    </location>
</feature>
<dbReference type="SMART" id="SM00382">
    <property type="entry name" value="AAA"/>
    <property type="match status" value="2"/>
</dbReference>
<dbReference type="GO" id="GO:0005524">
    <property type="term" value="F:ATP binding"/>
    <property type="evidence" value="ECO:0007669"/>
    <property type="project" value="UniProtKB-KW"/>
</dbReference>
<dbReference type="InterPro" id="IPR003439">
    <property type="entry name" value="ABC_transporter-like_ATP-bd"/>
</dbReference>
<dbReference type="PROSITE" id="PS00211">
    <property type="entry name" value="ABC_TRANSPORTER_1"/>
    <property type="match status" value="2"/>
</dbReference>
<feature type="compositionally biased region" description="Low complexity" evidence="5">
    <location>
        <begin position="512"/>
        <end position="573"/>
    </location>
</feature>
<comment type="similarity">
    <text evidence="1">Belongs to the ABC transporter superfamily.</text>
</comment>
<keyword evidence="4 7" id="KW-0067">ATP-binding</keyword>
<protein>
    <submittedName>
        <fullName evidence="7">Dipeptide ABC transporter ATP-binding protein</fullName>
    </submittedName>
</protein>
<keyword evidence="2" id="KW-0813">Transport</keyword>
<dbReference type="Pfam" id="PF08352">
    <property type="entry name" value="oligo_HPY"/>
    <property type="match status" value="1"/>
</dbReference>
<feature type="region of interest" description="Disordered" evidence="5">
    <location>
        <begin position="512"/>
        <end position="597"/>
    </location>
</feature>
<evidence type="ECO:0000256" key="5">
    <source>
        <dbReference type="SAM" id="MobiDB-lite"/>
    </source>
</evidence>
<evidence type="ECO:0000313" key="7">
    <source>
        <dbReference type="EMBL" id="MDT0548984.1"/>
    </source>
</evidence>
<feature type="region of interest" description="Disordered" evidence="5">
    <location>
        <begin position="449"/>
        <end position="489"/>
    </location>
</feature>
<dbReference type="InterPro" id="IPR003593">
    <property type="entry name" value="AAA+_ATPase"/>
</dbReference>
<feature type="compositionally biased region" description="Low complexity" evidence="5">
    <location>
        <begin position="309"/>
        <end position="322"/>
    </location>
</feature>
<feature type="domain" description="ABC transporter" evidence="6">
    <location>
        <begin position="5"/>
        <end position="252"/>
    </location>
</feature>
<evidence type="ECO:0000256" key="2">
    <source>
        <dbReference type="ARBA" id="ARBA00022448"/>
    </source>
</evidence>
<dbReference type="NCBIfam" id="NF007739">
    <property type="entry name" value="PRK10419.1"/>
    <property type="match status" value="2"/>
</dbReference>
<organism evidence="7 8">
    <name type="scientific">Streptomyces lonegramiae</name>
    <dbReference type="NCBI Taxonomy" id="3075524"/>
    <lineage>
        <taxon>Bacteria</taxon>
        <taxon>Bacillati</taxon>
        <taxon>Actinomycetota</taxon>
        <taxon>Actinomycetes</taxon>
        <taxon>Kitasatosporales</taxon>
        <taxon>Streptomycetaceae</taxon>
        <taxon>Streptomyces</taxon>
    </lineage>
</organism>
<dbReference type="PANTHER" id="PTHR43776:SF7">
    <property type="entry name" value="D,D-DIPEPTIDE TRANSPORT ATP-BINDING PROTEIN DDPF-RELATED"/>
    <property type="match status" value="1"/>
</dbReference>
<dbReference type="PANTHER" id="PTHR43776">
    <property type="entry name" value="TRANSPORT ATP-BINDING PROTEIN"/>
    <property type="match status" value="1"/>
</dbReference>
<evidence type="ECO:0000256" key="4">
    <source>
        <dbReference type="ARBA" id="ARBA00022840"/>
    </source>
</evidence>
<dbReference type="EMBL" id="JAVRFD010000030">
    <property type="protein sequence ID" value="MDT0548984.1"/>
    <property type="molecule type" value="Genomic_DNA"/>
</dbReference>
<dbReference type="Gene3D" id="3.40.50.300">
    <property type="entry name" value="P-loop containing nucleotide triphosphate hydrolases"/>
    <property type="match status" value="2"/>
</dbReference>
<dbReference type="InterPro" id="IPR050319">
    <property type="entry name" value="ABC_transp_ATP-bind"/>
</dbReference>
<feature type="compositionally biased region" description="Low complexity" evidence="5">
    <location>
        <begin position="449"/>
        <end position="464"/>
    </location>
</feature>
<dbReference type="InterPro" id="IPR013563">
    <property type="entry name" value="Oligopep_ABC_C"/>
</dbReference>
<dbReference type="RefSeq" id="WP_311729548.1">
    <property type="nucleotide sequence ID" value="NZ_JAVRFD010000030.1"/>
</dbReference>
<accession>A0ABU2XU53</accession>
<feature type="region of interest" description="Disordered" evidence="5">
    <location>
        <begin position="297"/>
        <end position="322"/>
    </location>
</feature>
<comment type="caution">
    <text evidence="7">The sequence shown here is derived from an EMBL/GenBank/DDBJ whole genome shotgun (WGS) entry which is preliminary data.</text>
</comment>
<dbReference type="CDD" id="cd03257">
    <property type="entry name" value="ABC_NikE_OppD_transporters"/>
    <property type="match status" value="2"/>
</dbReference>
<dbReference type="NCBIfam" id="NF008453">
    <property type="entry name" value="PRK11308.1"/>
    <property type="match status" value="2"/>
</dbReference>
<name>A0ABU2XU53_9ACTN</name>
<keyword evidence="8" id="KW-1185">Reference proteome</keyword>
<evidence type="ECO:0000256" key="1">
    <source>
        <dbReference type="ARBA" id="ARBA00005417"/>
    </source>
</evidence>
<keyword evidence="3" id="KW-0547">Nucleotide-binding</keyword>
<reference evidence="7" key="1">
    <citation type="submission" date="2024-05" db="EMBL/GenBank/DDBJ databases">
        <title>30 novel species of actinomycetes from the DSMZ collection.</title>
        <authorList>
            <person name="Nouioui I."/>
        </authorList>
    </citation>
    <scope>NUCLEOTIDE SEQUENCE</scope>
    <source>
        <strain evidence="7">DSM 41529</strain>
    </source>
</reference>
<feature type="compositionally biased region" description="Gly residues" evidence="5">
    <location>
        <begin position="575"/>
        <end position="586"/>
    </location>
</feature>
<feature type="domain" description="ABC transporter" evidence="6">
    <location>
        <begin position="597"/>
        <end position="840"/>
    </location>
</feature>